<dbReference type="Pfam" id="PF12499">
    <property type="entry name" value="DUF3707"/>
    <property type="match status" value="1"/>
</dbReference>
<gene>
    <name evidence="3" type="ORF">Vretifemale_20932</name>
    <name evidence="4" type="ORF">Vretimale_3290</name>
</gene>
<keyword evidence="5" id="KW-1185">Reference proteome</keyword>
<keyword evidence="1" id="KW-0732">Signal</keyword>
<dbReference type="AlphaFoldDB" id="A0A8J4D1I8"/>
<dbReference type="Proteomes" id="UP000747110">
    <property type="component" value="Unassembled WGS sequence"/>
</dbReference>
<evidence type="ECO:0000259" key="2">
    <source>
        <dbReference type="Pfam" id="PF12499"/>
    </source>
</evidence>
<sequence length="151" mass="16511">MGTNVSRTRKALILLFAVIIGLCKSIGGVRSEETPVHRNLNQIVDDNTKPTKAEFPYCACETYDCGCSPYTLTVKNVTTEPNGSRRFCFSINFVGCNTSLPCCQALIKRVDKITLTSSVSCSKSSVSKVEVLGKIWKNWEPKAWILPTGGG</sequence>
<dbReference type="EMBL" id="BNCQ01000004">
    <property type="protein sequence ID" value="GIL97719.1"/>
    <property type="molecule type" value="Genomic_DNA"/>
</dbReference>
<reference evidence="3" key="1">
    <citation type="journal article" date="2021" name="Proc. Natl. Acad. Sci. U.S.A.">
        <title>Three genomes in the algal genus Volvox reveal the fate of a haploid sex-determining region after a transition to homothallism.</title>
        <authorList>
            <person name="Yamamoto K."/>
            <person name="Hamaji T."/>
            <person name="Kawai-Toyooka H."/>
            <person name="Matsuzaki R."/>
            <person name="Takahashi F."/>
            <person name="Nishimura Y."/>
            <person name="Kawachi M."/>
            <person name="Noguchi H."/>
            <person name="Minakuchi Y."/>
            <person name="Umen J.G."/>
            <person name="Toyoda A."/>
            <person name="Nozaki H."/>
        </authorList>
    </citation>
    <scope>NUCLEOTIDE SEQUENCE</scope>
    <source>
        <strain evidence="4">NIES-3785</strain>
        <strain evidence="3">NIES-3786</strain>
    </source>
</reference>
<dbReference type="OrthoDB" id="546822at2759"/>
<dbReference type="InterPro" id="IPR024616">
    <property type="entry name" value="Pherophorin"/>
</dbReference>
<accession>A0A8J4D1I8</accession>
<dbReference type="Proteomes" id="UP000722791">
    <property type="component" value="Unassembled WGS sequence"/>
</dbReference>
<feature type="domain" description="Pherophorin" evidence="2">
    <location>
        <begin position="55"/>
        <end position="135"/>
    </location>
</feature>
<organism evidence="3 5">
    <name type="scientific">Volvox reticuliferus</name>
    <dbReference type="NCBI Taxonomy" id="1737510"/>
    <lineage>
        <taxon>Eukaryota</taxon>
        <taxon>Viridiplantae</taxon>
        <taxon>Chlorophyta</taxon>
        <taxon>core chlorophytes</taxon>
        <taxon>Chlorophyceae</taxon>
        <taxon>CS clade</taxon>
        <taxon>Chlamydomonadales</taxon>
        <taxon>Volvocaceae</taxon>
        <taxon>Volvox</taxon>
    </lineage>
</organism>
<dbReference type="EMBL" id="BNCP01000114">
    <property type="protein sequence ID" value="GIL93527.1"/>
    <property type="molecule type" value="Genomic_DNA"/>
</dbReference>
<evidence type="ECO:0000313" key="5">
    <source>
        <dbReference type="Proteomes" id="UP000747110"/>
    </source>
</evidence>
<comment type="caution">
    <text evidence="3">The sequence shown here is derived from an EMBL/GenBank/DDBJ whole genome shotgun (WGS) entry which is preliminary data.</text>
</comment>
<evidence type="ECO:0000313" key="3">
    <source>
        <dbReference type="EMBL" id="GIL93527.1"/>
    </source>
</evidence>
<feature type="signal peptide" evidence="1">
    <location>
        <begin position="1"/>
        <end position="31"/>
    </location>
</feature>
<feature type="chain" id="PRO_5035391224" description="Pherophorin domain-containing protein" evidence="1">
    <location>
        <begin position="32"/>
        <end position="151"/>
    </location>
</feature>
<protein>
    <recommendedName>
        <fullName evidence="2">Pherophorin domain-containing protein</fullName>
    </recommendedName>
</protein>
<evidence type="ECO:0000256" key="1">
    <source>
        <dbReference type="SAM" id="SignalP"/>
    </source>
</evidence>
<evidence type="ECO:0000313" key="4">
    <source>
        <dbReference type="EMBL" id="GIL97719.1"/>
    </source>
</evidence>
<proteinExistence type="predicted"/>
<name>A0A8J4D1I8_9CHLO</name>